<comment type="caution">
    <text evidence="1">The sequence shown here is derived from an EMBL/GenBank/DDBJ whole genome shotgun (WGS) entry which is preliminary data.</text>
</comment>
<dbReference type="SUPFAM" id="SSF143592">
    <property type="entry name" value="TTHA1528-like"/>
    <property type="match status" value="1"/>
</dbReference>
<evidence type="ECO:0008006" key="3">
    <source>
        <dbReference type="Google" id="ProtNLM"/>
    </source>
</evidence>
<dbReference type="Gene3D" id="3.40.1530.10">
    <property type="entry name" value="TTHA1528-like"/>
    <property type="match status" value="1"/>
</dbReference>
<dbReference type="InterPro" id="IPR024443">
    <property type="entry name" value="DUF3197"/>
</dbReference>
<evidence type="ECO:0000313" key="2">
    <source>
        <dbReference type="Proteomes" id="UP000603865"/>
    </source>
</evidence>
<evidence type="ECO:0000313" key="1">
    <source>
        <dbReference type="EMBL" id="GGR27920.1"/>
    </source>
</evidence>
<dbReference type="Pfam" id="PF11432">
    <property type="entry name" value="DUF3197"/>
    <property type="match status" value="1"/>
</dbReference>
<dbReference type="InterPro" id="IPR036828">
    <property type="entry name" value="TTHA1528-like_sf"/>
</dbReference>
<dbReference type="RefSeq" id="WP_189092662.1">
    <property type="nucleotide sequence ID" value="NZ_BMQL01000042.1"/>
</dbReference>
<reference evidence="1" key="1">
    <citation type="journal article" date="2014" name="Int. J. Syst. Evol. Microbiol.">
        <title>Complete genome sequence of Corynebacterium casei LMG S-19264T (=DSM 44701T), isolated from a smear-ripened cheese.</title>
        <authorList>
            <consortium name="US DOE Joint Genome Institute (JGI-PGF)"/>
            <person name="Walter F."/>
            <person name="Albersmeier A."/>
            <person name="Kalinowski J."/>
            <person name="Ruckert C."/>
        </authorList>
    </citation>
    <scope>NUCLEOTIDE SEQUENCE</scope>
    <source>
        <strain evidence="1">JCM 31311</strain>
    </source>
</reference>
<dbReference type="Proteomes" id="UP000603865">
    <property type="component" value="Unassembled WGS sequence"/>
</dbReference>
<accession>A0A918FE69</accession>
<protein>
    <recommendedName>
        <fullName evidence="3">DUF3197 domain-containing protein</fullName>
    </recommendedName>
</protein>
<proteinExistence type="predicted"/>
<keyword evidence="2" id="KW-1185">Reference proteome</keyword>
<organism evidence="1 2">
    <name type="scientific">Deinococcus ruber</name>
    <dbReference type="NCBI Taxonomy" id="1848197"/>
    <lineage>
        <taxon>Bacteria</taxon>
        <taxon>Thermotogati</taxon>
        <taxon>Deinococcota</taxon>
        <taxon>Deinococci</taxon>
        <taxon>Deinococcales</taxon>
        <taxon>Deinococcaceae</taxon>
        <taxon>Deinococcus</taxon>
    </lineage>
</organism>
<dbReference type="AlphaFoldDB" id="A0A918FE69"/>
<sequence>MPPLSEKLTDSLGVAGASDVTLRALLTRLEGSDLKGARLILLTDRQGERWRARYAALVQVAGEHILTAPAFGPHFGPEGVTALHALVHWAEAADLPLRETVLSASDFGRVLEEPQAEDLARLVAASSPSDAGIYLTAKNVQAGL</sequence>
<name>A0A918FE69_9DEIO</name>
<reference evidence="1" key="2">
    <citation type="submission" date="2020-09" db="EMBL/GenBank/DDBJ databases">
        <authorList>
            <person name="Sun Q."/>
            <person name="Ohkuma M."/>
        </authorList>
    </citation>
    <scope>NUCLEOTIDE SEQUENCE</scope>
    <source>
        <strain evidence="1">JCM 31311</strain>
    </source>
</reference>
<dbReference type="EMBL" id="BMQL01000042">
    <property type="protein sequence ID" value="GGR27920.1"/>
    <property type="molecule type" value="Genomic_DNA"/>
</dbReference>
<gene>
    <name evidence="1" type="ORF">GCM10008957_43980</name>
</gene>